<protein>
    <submittedName>
        <fullName evidence="2">Putative pyrroloquinoline-quinone binding quinoprotein</fullName>
    </submittedName>
</protein>
<name>A0A3D9ZGW8_9ACTN</name>
<dbReference type="Gene3D" id="2.140.10.10">
    <property type="entry name" value="Quinoprotein alcohol dehydrogenase-like superfamily"/>
    <property type="match status" value="1"/>
</dbReference>
<dbReference type="Gene3D" id="2.40.128.630">
    <property type="match status" value="1"/>
</dbReference>
<dbReference type="RefSeq" id="WP_170215831.1">
    <property type="nucleotide sequence ID" value="NZ_BONB01000019.1"/>
</dbReference>
<evidence type="ECO:0000313" key="3">
    <source>
        <dbReference type="Proteomes" id="UP000256913"/>
    </source>
</evidence>
<dbReference type="SUPFAM" id="SSF50998">
    <property type="entry name" value="Quinoprotein alcohol dehydrogenase-like"/>
    <property type="match status" value="2"/>
</dbReference>
<reference evidence="2 3" key="1">
    <citation type="submission" date="2018-08" db="EMBL/GenBank/DDBJ databases">
        <title>Sequencing the genomes of 1000 actinobacteria strains.</title>
        <authorList>
            <person name="Klenk H.-P."/>
        </authorList>
    </citation>
    <scope>NUCLEOTIDE SEQUENCE [LARGE SCALE GENOMIC DNA]</scope>
    <source>
        <strain evidence="2 3">DSM 44099</strain>
    </source>
</reference>
<organism evidence="2 3">
    <name type="scientific">Asanoa ferruginea</name>
    <dbReference type="NCBI Taxonomy" id="53367"/>
    <lineage>
        <taxon>Bacteria</taxon>
        <taxon>Bacillati</taxon>
        <taxon>Actinomycetota</taxon>
        <taxon>Actinomycetes</taxon>
        <taxon>Micromonosporales</taxon>
        <taxon>Micromonosporaceae</taxon>
        <taxon>Asanoa</taxon>
    </lineage>
</organism>
<dbReference type="Proteomes" id="UP000256913">
    <property type="component" value="Unassembled WGS sequence"/>
</dbReference>
<dbReference type="InterPro" id="IPR011047">
    <property type="entry name" value="Quinoprotein_ADH-like_sf"/>
</dbReference>
<proteinExistence type="predicted"/>
<sequence length="416" mass="42954">MVGSARRRVVAVLAGLVLVAGAGLVVYRVFAPGEVFAEPSSGYPAAPTAHPAAVLGTLPATPLIVDGRLRVIADKRQVRADGPVDSRYLNTPYWSFRRWPAELVGVVAAGTTVITRWSDGELVGLDARTGRATWRAKGEKPASSGYAGRRTGASTVYEPPGLFLAGNTVVVAGATATQAYDATTGAAGWRNPAPCGGADPSGFTTADNRVAVLRSCDTAITLVDAGTGAAAGTIPRSAGDPAAEPLDCPAPRSGCAGLRIDQGGHRTAWLFDAPQPRQVGEAVEGSVGPGLAAADAWLVDGLTVAVDGTSVVAANAADGAPRWRHDLGRPGAQVIAVQAGAVHVLTADRDLVTLDAATGAERSRIRYTYFAEKTDWVPGFTYAVDGFVLTERLADPAAPEDADYYFDAQPVLLARS</sequence>
<accession>A0A3D9ZGW8</accession>
<keyword evidence="3" id="KW-1185">Reference proteome</keyword>
<evidence type="ECO:0000313" key="2">
    <source>
        <dbReference type="EMBL" id="REF96646.1"/>
    </source>
</evidence>
<feature type="domain" description="Pyrrolo-quinoline quinone repeat" evidence="1">
    <location>
        <begin position="40"/>
        <end position="229"/>
    </location>
</feature>
<dbReference type="Pfam" id="PF13360">
    <property type="entry name" value="PQQ_2"/>
    <property type="match status" value="2"/>
</dbReference>
<evidence type="ECO:0000259" key="1">
    <source>
        <dbReference type="Pfam" id="PF13360"/>
    </source>
</evidence>
<comment type="caution">
    <text evidence="2">The sequence shown here is derived from an EMBL/GenBank/DDBJ whole genome shotgun (WGS) entry which is preliminary data.</text>
</comment>
<dbReference type="AlphaFoldDB" id="A0A3D9ZGW8"/>
<dbReference type="EMBL" id="QUMQ01000001">
    <property type="protein sequence ID" value="REF96646.1"/>
    <property type="molecule type" value="Genomic_DNA"/>
</dbReference>
<gene>
    <name evidence="2" type="ORF">DFJ67_2635</name>
</gene>
<dbReference type="InterPro" id="IPR002372">
    <property type="entry name" value="PQQ_rpt_dom"/>
</dbReference>
<feature type="domain" description="Pyrrolo-quinoline quinone repeat" evidence="1">
    <location>
        <begin position="286"/>
        <end position="360"/>
    </location>
</feature>